<keyword evidence="6" id="KW-1185">Reference proteome</keyword>
<organism evidence="5 6">
    <name type="scientific">Pseudomonas violetae</name>
    <dbReference type="NCBI Taxonomy" id="2915813"/>
    <lineage>
        <taxon>Bacteria</taxon>
        <taxon>Pseudomonadati</taxon>
        <taxon>Pseudomonadota</taxon>
        <taxon>Gammaproteobacteria</taxon>
        <taxon>Pseudomonadales</taxon>
        <taxon>Pseudomonadaceae</taxon>
        <taxon>Pseudomonas</taxon>
    </lineage>
</organism>
<keyword evidence="3" id="KW-0804">Transcription</keyword>
<gene>
    <name evidence="5" type="ORF">L9059_04285</name>
</gene>
<evidence type="ECO:0000313" key="6">
    <source>
        <dbReference type="Proteomes" id="UP001299876"/>
    </source>
</evidence>
<dbReference type="PANTHER" id="PTHR43280:SF28">
    <property type="entry name" value="HTH-TYPE TRANSCRIPTIONAL ACTIVATOR RHAS"/>
    <property type="match status" value="1"/>
</dbReference>
<evidence type="ECO:0000313" key="5">
    <source>
        <dbReference type="EMBL" id="MCK1789407.1"/>
    </source>
</evidence>
<evidence type="ECO:0000256" key="2">
    <source>
        <dbReference type="ARBA" id="ARBA00023125"/>
    </source>
</evidence>
<accession>A0ABT0EUJ0</accession>
<dbReference type="Gene3D" id="1.10.10.60">
    <property type="entry name" value="Homeodomain-like"/>
    <property type="match status" value="1"/>
</dbReference>
<dbReference type="PROSITE" id="PS01124">
    <property type="entry name" value="HTH_ARAC_FAMILY_2"/>
    <property type="match status" value="1"/>
</dbReference>
<evidence type="ECO:0000259" key="4">
    <source>
        <dbReference type="PROSITE" id="PS01124"/>
    </source>
</evidence>
<dbReference type="RefSeq" id="WP_247288240.1">
    <property type="nucleotide sequence ID" value="NZ_JAKNRW010000002.1"/>
</dbReference>
<dbReference type="InterPro" id="IPR029062">
    <property type="entry name" value="Class_I_gatase-like"/>
</dbReference>
<keyword evidence="2" id="KW-0238">DNA-binding</keyword>
<evidence type="ECO:0000256" key="1">
    <source>
        <dbReference type="ARBA" id="ARBA00023015"/>
    </source>
</evidence>
<dbReference type="EMBL" id="JAKNRW010000002">
    <property type="protein sequence ID" value="MCK1789407.1"/>
    <property type="molecule type" value="Genomic_DNA"/>
</dbReference>
<dbReference type="SUPFAM" id="SSF46689">
    <property type="entry name" value="Homeodomain-like"/>
    <property type="match status" value="2"/>
</dbReference>
<dbReference type="SMART" id="SM00342">
    <property type="entry name" value="HTH_ARAC"/>
    <property type="match status" value="1"/>
</dbReference>
<keyword evidence="1" id="KW-0805">Transcription regulation</keyword>
<dbReference type="InterPro" id="IPR009057">
    <property type="entry name" value="Homeodomain-like_sf"/>
</dbReference>
<comment type="caution">
    <text evidence="5">The sequence shown here is derived from an EMBL/GenBank/DDBJ whole genome shotgun (WGS) entry which is preliminary data.</text>
</comment>
<dbReference type="Proteomes" id="UP001299876">
    <property type="component" value="Unassembled WGS sequence"/>
</dbReference>
<proteinExistence type="predicted"/>
<dbReference type="InterPro" id="IPR018060">
    <property type="entry name" value="HTH_AraC"/>
</dbReference>
<dbReference type="SUPFAM" id="SSF52317">
    <property type="entry name" value="Class I glutamine amidotransferase-like"/>
    <property type="match status" value="1"/>
</dbReference>
<protein>
    <submittedName>
        <fullName evidence="5">Helix-turn-helix domain-containing protein</fullName>
    </submittedName>
</protein>
<name>A0ABT0EUJ0_9PSED</name>
<dbReference type="Gene3D" id="3.40.50.880">
    <property type="match status" value="1"/>
</dbReference>
<dbReference type="Pfam" id="PF12833">
    <property type="entry name" value="HTH_18"/>
    <property type="match status" value="1"/>
</dbReference>
<dbReference type="PANTHER" id="PTHR43280">
    <property type="entry name" value="ARAC-FAMILY TRANSCRIPTIONAL REGULATOR"/>
    <property type="match status" value="1"/>
</dbReference>
<evidence type="ECO:0000256" key="3">
    <source>
        <dbReference type="ARBA" id="ARBA00023163"/>
    </source>
</evidence>
<sequence length="344" mass="38196">MVATRVDEVLKMGFWLTEDFDLFALANALEPLRLANQVAGRTVCQWQILSLEGHSLSASNAVATATARLDQASALDVLILCAGAHQPLEQDFRQQLRHWTTQPILFGALGKAGWLLAQMGALDGFRCSLPEPDSPLAFVASRALSPVAAPFCVDGQRLTCVGPEAVRGLVCELLAQVHGRSLVLRMEQHLARQNRPLQPLEQAPEKLQTALALMSDHLTHLLAIEELAEAMGISRRHLERLFKRTLGCSPSRHYLDLRLQQSRRLLQTGERSIAQAAGECGFVAVQHFIRCYRHYFGAHPREHAVACTADLTNYRSDSRKKLRLASVRMISSGPPEWRPLSLNH</sequence>
<feature type="domain" description="HTH araC/xylS-type" evidence="4">
    <location>
        <begin position="208"/>
        <end position="306"/>
    </location>
</feature>
<reference evidence="5 6" key="1">
    <citation type="submission" date="2022-02" db="EMBL/GenBank/DDBJ databases">
        <title>Comparative genomics of the first Antarctic Pseudomonas spp. capable of biotransforming 2,4,6-Trinitrotoluene.</title>
        <authorList>
            <person name="Cabrera M.A."/>
            <person name="Marquez S.L."/>
            <person name="Perez-Donoso J.M."/>
        </authorList>
    </citation>
    <scope>NUCLEOTIDE SEQUENCE [LARGE SCALE GENOMIC DNA]</scope>
    <source>
        <strain evidence="5 6">TNT19</strain>
    </source>
</reference>